<dbReference type="InterPro" id="IPR011864">
    <property type="entry name" value="Phosphate_PstC"/>
</dbReference>
<dbReference type="InterPro" id="IPR051124">
    <property type="entry name" value="Phosphate_Transport_Permease"/>
</dbReference>
<evidence type="ECO:0000256" key="1">
    <source>
        <dbReference type="ARBA" id="ARBA00004651"/>
    </source>
</evidence>
<dbReference type="CDD" id="cd06261">
    <property type="entry name" value="TM_PBP2"/>
    <property type="match status" value="1"/>
</dbReference>
<evidence type="ECO:0000256" key="2">
    <source>
        <dbReference type="ARBA" id="ARBA00007069"/>
    </source>
</evidence>
<dbReference type="PANTHER" id="PTHR30425:SF1">
    <property type="entry name" value="PHOSPHATE TRANSPORT SYSTEM PERMEASE PROTEIN PSTC"/>
    <property type="match status" value="1"/>
</dbReference>
<evidence type="ECO:0000259" key="11">
    <source>
        <dbReference type="PROSITE" id="PS50928"/>
    </source>
</evidence>
<comment type="caution">
    <text evidence="12">The sequence shown here is derived from an EMBL/GenBank/DDBJ whole genome shotgun (WGS) entry which is preliminary data.</text>
</comment>
<feature type="transmembrane region" description="Helical" evidence="9">
    <location>
        <begin position="108"/>
        <end position="132"/>
    </location>
</feature>
<evidence type="ECO:0000256" key="9">
    <source>
        <dbReference type="RuleBase" id="RU363032"/>
    </source>
</evidence>
<keyword evidence="13" id="KW-1185">Reference proteome</keyword>
<dbReference type="GO" id="GO:0005886">
    <property type="term" value="C:plasma membrane"/>
    <property type="evidence" value="ECO:0007669"/>
    <property type="project" value="UniProtKB-SubCell"/>
</dbReference>
<keyword evidence="6 9" id="KW-0812">Transmembrane</keyword>
<comment type="similarity">
    <text evidence="2 10">Belongs to the binding-protein-dependent transport system permease family. CysTW subfamily.</text>
</comment>
<dbReference type="SUPFAM" id="SSF161098">
    <property type="entry name" value="MetI-like"/>
    <property type="match status" value="1"/>
</dbReference>
<dbReference type="GO" id="GO:0005315">
    <property type="term" value="F:phosphate transmembrane transporter activity"/>
    <property type="evidence" value="ECO:0007669"/>
    <property type="project" value="InterPro"/>
</dbReference>
<evidence type="ECO:0000256" key="4">
    <source>
        <dbReference type="ARBA" id="ARBA00022475"/>
    </source>
</evidence>
<dbReference type="NCBIfam" id="TIGR02138">
    <property type="entry name" value="phosphate_pstC"/>
    <property type="match status" value="1"/>
</dbReference>
<evidence type="ECO:0000256" key="10">
    <source>
        <dbReference type="RuleBase" id="RU363054"/>
    </source>
</evidence>
<keyword evidence="3 9" id="KW-0813">Transport</keyword>
<comment type="function">
    <text evidence="10">Part of the binding-protein-dependent transport system for phosphate; probably responsible for the translocation of the substrate across the membrane.</text>
</comment>
<keyword evidence="5 10" id="KW-0592">Phosphate transport</keyword>
<evidence type="ECO:0000256" key="6">
    <source>
        <dbReference type="ARBA" id="ARBA00022692"/>
    </source>
</evidence>
<organism evidence="12 13">
    <name type="scientific">Mediterraneibacter catenae</name>
    <dbReference type="NCBI Taxonomy" id="2594882"/>
    <lineage>
        <taxon>Bacteria</taxon>
        <taxon>Bacillati</taxon>
        <taxon>Bacillota</taxon>
        <taxon>Clostridia</taxon>
        <taxon>Lachnospirales</taxon>
        <taxon>Lachnospiraceae</taxon>
        <taxon>Mediterraneibacter</taxon>
    </lineage>
</organism>
<dbReference type="PROSITE" id="PS50928">
    <property type="entry name" value="ABC_TM1"/>
    <property type="match status" value="1"/>
</dbReference>
<feature type="transmembrane region" description="Helical" evidence="9">
    <location>
        <begin position="152"/>
        <end position="170"/>
    </location>
</feature>
<dbReference type="PANTHER" id="PTHR30425">
    <property type="entry name" value="PHOSPHATE TRANSPORT SYSTEM PERMEASE PROTEIN PST"/>
    <property type="match status" value="1"/>
</dbReference>
<evidence type="ECO:0000256" key="7">
    <source>
        <dbReference type="ARBA" id="ARBA00022989"/>
    </source>
</evidence>
<dbReference type="Proteomes" id="UP000322025">
    <property type="component" value="Unassembled WGS sequence"/>
</dbReference>
<feature type="transmembrane region" description="Helical" evidence="9">
    <location>
        <begin position="211"/>
        <end position="234"/>
    </location>
</feature>
<dbReference type="OrthoDB" id="9785113at2"/>
<evidence type="ECO:0000256" key="5">
    <source>
        <dbReference type="ARBA" id="ARBA00022592"/>
    </source>
</evidence>
<proteinExistence type="inferred from homology"/>
<dbReference type="AlphaFoldDB" id="A0A5M9I1J1"/>
<feature type="domain" description="ABC transmembrane type-1" evidence="11">
    <location>
        <begin position="68"/>
        <end position="287"/>
    </location>
</feature>
<feature type="transmembrane region" description="Helical" evidence="9">
    <location>
        <begin position="268"/>
        <end position="290"/>
    </location>
</feature>
<protein>
    <recommendedName>
        <fullName evidence="10">Phosphate transport system permease protein</fullName>
    </recommendedName>
</protein>
<evidence type="ECO:0000313" key="12">
    <source>
        <dbReference type="EMBL" id="KAA8502988.1"/>
    </source>
</evidence>
<dbReference type="EMBL" id="VMSO01000001">
    <property type="protein sequence ID" value="KAA8502988.1"/>
    <property type="molecule type" value="Genomic_DNA"/>
</dbReference>
<name>A0A5M9I1J1_9FIRM</name>
<dbReference type="Pfam" id="PF00528">
    <property type="entry name" value="BPD_transp_1"/>
    <property type="match status" value="1"/>
</dbReference>
<comment type="subcellular location">
    <subcellularLocation>
        <location evidence="1 9">Cell membrane</location>
        <topology evidence="1 9">Multi-pass membrane protein</topology>
    </subcellularLocation>
</comment>
<evidence type="ECO:0000256" key="3">
    <source>
        <dbReference type="ARBA" id="ARBA00022448"/>
    </source>
</evidence>
<keyword evidence="4 10" id="KW-1003">Cell membrane</keyword>
<dbReference type="InterPro" id="IPR000515">
    <property type="entry name" value="MetI-like"/>
</dbReference>
<dbReference type="PROSITE" id="PS51257">
    <property type="entry name" value="PROKAR_LIPOPROTEIN"/>
    <property type="match status" value="1"/>
</dbReference>
<dbReference type="GO" id="GO:0006817">
    <property type="term" value="P:phosphate ion transport"/>
    <property type="evidence" value="ECO:0007669"/>
    <property type="project" value="UniProtKB-KW"/>
</dbReference>
<feature type="transmembrane region" description="Helical" evidence="9">
    <location>
        <begin position="72"/>
        <end position="96"/>
    </location>
</feature>
<reference evidence="12" key="1">
    <citation type="submission" date="2019-07" db="EMBL/GenBank/DDBJ databases">
        <authorList>
            <person name="Wongkuna S."/>
            <person name="Scaria J."/>
        </authorList>
    </citation>
    <scope>NUCLEOTIDE SEQUENCE [LARGE SCALE GENOMIC DNA]</scope>
    <source>
        <strain evidence="12">SW178</strain>
    </source>
</reference>
<feature type="transmembrane region" description="Helical" evidence="9">
    <location>
        <begin position="12"/>
        <end position="35"/>
    </location>
</feature>
<dbReference type="RefSeq" id="WP_150310100.1">
    <property type="nucleotide sequence ID" value="NZ_VMSO01000001.1"/>
</dbReference>
<dbReference type="Gene3D" id="1.10.3720.10">
    <property type="entry name" value="MetI-like"/>
    <property type="match status" value="1"/>
</dbReference>
<gene>
    <name evidence="12" type="primary">pstC</name>
    <name evidence="12" type="ORF">FNY66_01695</name>
</gene>
<dbReference type="InterPro" id="IPR035906">
    <property type="entry name" value="MetI-like_sf"/>
</dbReference>
<sequence length="297" mass="31669">MKSKAWTEKFMQGVFFVAACASVLAVALICIFLFANGIPAMREIGFIKFLTGEIWRPNSEQFGILPMIVGSLYVTAGAIIFGVPIGILTSVFMAMYCPKQIYKPLKAATELLAGIPSVIYGFFGLVVVVPLIREFGTVLYKANLVKNPGNGNSILTASLILGMMILPTIIGTTESAMRAVPSHYYEGSLALGATKERSIFRVIIPAAKSGVIAGIVLGIGRAIGETMAVIMIVGNQARLTGSILEGIRTLTGNIVIEMGYATGLHREALIATGVVLFVFILIINLSVALLKRGADHE</sequence>
<evidence type="ECO:0000256" key="8">
    <source>
        <dbReference type="ARBA" id="ARBA00023136"/>
    </source>
</evidence>
<keyword evidence="7 9" id="KW-1133">Transmembrane helix</keyword>
<keyword evidence="8 9" id="KW-0472">Membrane</keyword>
<accession>A0A5M9I1J1</accession>
<evidence type="ECO:0000313" key="13">
    <source>
        <dbReference type="Proteomes" id="UP000322025"/>
    </source>
</evidence>